<keyword evidence="2" id="KW-1185">Reference proteome</keyword>
<dbReference type="RefSeq" id="WP_276266486.1">
    <property type="nucleotide sequence ID" value="NZ_JARJLM010000386.1"/>
</dbReference>
<proteinExistence type="predicted"/>
<protein>
    <submittedName>
        <fullName evidence="1">Uncharacterized protein</fullName>
    </submittedName>
</protein>
<organism evidence="1 2">
    <name type="scientific">Cupriavidus basilensis</name>
    <dbReference type="NCBI Taxonomy" id="68895"/>
    <lineage>
        <taxon>Bacteria</taxon>
        <taxon>Pseudomonadati</taxon>
        <taxon>Pseudomonadota</taxon>
        <taxon>Betaproteobacteria</taxon>
        <taxon>Burkholderiales</taxon>
        <taxon>Burkholderiaceae</taxon>
        <taxon>Cupriavidus</taxon>
    </lineage>
</organism>
<accession>A0ABT6AT53</accession>
<evidence type="ECO:0000313" key="1">
    <source>
        <dbReference type="EMBL" id="MDF3835808.1"/>
    </source>
</evidence>
<reference evidence="1 2" key="1">
    <citation type="submission" date="2023-03" db="EMBL/GenBank/DDBJ databases">
        <title>Draft assemblies of triclosan tolerant bacteria isolated from returned activated sludge.</title>
        <authorList>
            <person name="Van Hamelsveld S."/>
        </authorList>
    </citation>
    <scope>NUCLEOTIDE SEQUENCE [LARGE SCALE GENOMIC DNA]</scope>
    <source>
        <strain evidence="1 2">GW210010_S58</strain>
    </source>
</reference>
<sequence length="94" mass="10542">MVQKSFHELPADEHAEFEAACTRHGFVREDFDVSAEEGLPLDGGPHSHHIHRKITVARVTRSEIQIYPAGPGTSWTVAFERDLEQDVFGFPLAD</sequence>
<gene>
    <name evidence="1" type="ORF">P3W85_23065</name>
</gene>
<comment type="caution">
    <text evidence="1">The sequence shown here is derived from an EMBL/GenBank/DDBJ whole genome shotgun (WGS) entry which is preliminary data.</text>
</comment>
<dbReference type="EMBL" id="JARJLM010000386">
    <property type="protein sequence ID" value="MDF3835808.1"/>
    <property type="molecule type" value="Genomic_DNA"/>
</dbReference>
<dbReference type="Proteomes" id="UP001216674">
    <property type="component" value="Unassembled WGS sequence"/>
</dbReference>
<name>A0ABT6AT53_9BURK</name>
<evidence type="ECO:0000313" key="2">
    <source>
        <dbReference type="Proteomes" id="UP001216674"/>
    </source>
</evidence>